<reference evidence="2" key="1">
    <citation type="submission" date="2019-03" db="EMBL/GenBank/DDBJ databases">
        <title>WGS assembly of Setaria viridis.</title>
        <authorList>
            <person name="Huang P."/>
            <person name="Jenkins J."/>
            <person name="Grimwood J."/>
            <person name="Barry K."/>
            <person name="Healey A."/>
            <person name="Mamidi S."/>
            <person name="Sreedasyam A."/>
            <person name="Shu S."/>
            <person name="Feldman M."/>
            <person name="Wu J."/>
            <person name="Yu Y."/>
            <person name="Chen C."/>
            <person name="Johnson J."/>
            <person name="Rokhsar D."/>
            <person name="Baxter I."/>
            <person name="Schmutz J."/>
            <person name="Brutnell T."/>
            <person name="Kellogg E."/>
        </authorList>
    </citation>
    <scope>NUCLEOTIDE SEQUENCE [LARGE SCALE GENOMIC DNA]</scope>
</reference>
<evidence type="ECO:0000256" key="1">
    <source>
        <dbReference type="SAM" id="MobiDB-lite"/>
    </source>
</evidence>
<evidence type="ECO:0000313" key="3">
    <source>
        <dbReference type="Proteomes" id="UP000298652"/>
    </source>
</evidence>
<accession>A0A4U6UL73</accession>
<name>A0A4U6UL73_SETVI</name>
<proteinExistence type="predicted"/>
<feature type="region of interest" description="Disordered" evidence="1">
    <location>
        <begin position="1"/>
        <end position="31"/>
    </location>
</feature>
<sequence length="117" mass="12118">MNVRPDRRSAAPPSSRAPPVRPPPFRLPAISSSAPLAGAAHYPRTDAHTLFDGMPPGETKRGVSPAAGGDGIGCPPGKSSAAHPWLPGGAEVRADVRPWPPLARPAMKLCILAYEGT</sequence>
<gene>
    <name evidence="2" type="ORF">SEVIR_5G333900v2</name>
</gene>
<dbReference type="Proteomes" id="UP000298652">
    <property type="component" value="Chromosome 5"/>
</dbReference>
<organism evidence="2 3">
    <name type="scientific">Setaria viridis</name>
    <name type="common">Green bristlegrass</name>
    <name type="synonym">Setaria italica subsp. viridis</name>
    <dbReference type="NCBI Taxonomy" id="4556"/>
    <lineage>
        <taxon>Eukaryota</taxon>
        <taxon>Viridiplantae</taxon>
        <taxon>Streptophyta</taxon>
        <taxon>Embryophyta</taxon>
        <taxon>Tracheophyta</taxon>
        <taxon>Spermatophyta</taxon>
        <taxon>Magnoliopsida</taxon>
        <taxon>Liliopsida</taxon>
        <taxon>Poales</taxon>
        <taxon>Poaceae</taxon>
        <taxon>PACMAD clade</taxon>
        <taxon>Panicoideae</taxon>
        <taxon>Panicodae</taxon>
        <taxon>Paniceae</taxon>
        <taxon>Cenchrinae</taxon>
        <taxon>Setaria</taxon>
    </lineage>
</organism>
<dbReference type="AlphaFoldDB" id="A0A4U6UL73"/>
<feature type="region of interest" description="Disordered" evidence="1">
    <location>
        <begin position="46"/>
        <end position="86"/>
    </location>
</feature>
<dbReference type="EMBL" id="CM016556">
    <property type="protein sequence ID" value="TKW16968.1"/>
    <property type="molecule type" value="Genomic_DNA"/>
</dbReference>
<feature type="compositionally biased region" description="Pro residues" evidence="1">
    <location>
        <begin position="15"/>
        <end position="26"/>
    </location>
</feature>
<dbReference type="Gramene" id="TKW16968">
    <property type="protein sequence ID" value="TKW16968"/>
    <property type="gene ID" value="SEVIR_5G333900v2"/>
</dbReference>
<keyword evidence="3" id="KW-1185">Reference proteome</keyword>
<protein>
    <submittedName>
        <fullName evidence="2">Uncharacterized protein</fullName>
    </submittedName>
</protein>
<evidence type="ECO:0000313" key="2">
    <source>
        <dbReference type="EMBL" id="TKW16968.1"/>
    </source>
</evidence>